<comment type="caution">
    <text evidence="3">The sequence shown here is derived from an EMBL/GenBank/DDBJ whole genome shotgun (WGS) entry which is preliminary data.</text>
</comment>
<keyword evidence="1" id="KW-1133">Transmembrane helix</keyword>
<dbReference type="Gene3D" id="3.90.70.10">
    <property type="entry name" value="Cysteine proteinases"/>
    <property type="match status" value="1"/>
</dbReference>
<proteinExistence type="predicted"/>
<dbReference type="Pfam" id="PF03412">
    <property type="entry name" value="Peptidase_C39"/>
    <property type="match status" value="1"/>
</dbReference>
<dbReference type="PROSITE" id="PS50990">
    <property type="entry name" value="PEPTIDASE_C39"/>
    <property type="match status" value="1"/>
</dbReference>
<evidence type="ECO:0000259" key="2">
    <source>
        <dbReference type="PROSITE" id="PS50990"/>
    </source>
</evidence>
<gene>
    <name evidence="3" type="ORF">FJA49_04585</name>
</gene>
<sequence>MATDIFEDFGEKSQSLWDRLAMRDFEETQDAFKNTQRSSPYVSPLYERNKPKDGSLLKLNESLSIFAGDTNVTNNFSYTYRVILCDNGSQVLDTYQKTVTTANEMVIICEKDDPNKSNLFGTFLLIKFGEKYRGLVSDLKNNVKRVIVSRRGQINGVEIDSFSDEVTDNHSILQNNGVTIDRDKVEFAMNTELNITSSEGIMLKTIFGGLEELIDWVTIGLSDQLEKIKFTEKDYVPQKKQEGLSFIEYLELLVELEVEAIKKVIDYAIPDEVEKVIAQSFDAALTNIKQYAKEKLPKGVLRLFEKAYATIQECLNFFKEGCKKLAELVGEALLLFKALLMGFVNGLISTIQMLLQLIGWLIKFTSGINSYKKLTGESYRDMQSKFEFVEDIIDLISDKASDFFAAVKTLFLDFSLENMKEILSVFAGKASKLTPYHYAYYAGCFIFEVVLAVVLAIFTGGATAIAEAASMFEKVMATLKLVAREAFSVATMGIIDILQLFRVLITKFVQACKNGWAGFRDFLKKLMSNKTDDLAKEEGKLLDELGKHVDNFGDINKSFFENAGITLRREVATGAVLGQTEGYTCAANSLRMALEDLGIVRSEKYLADSLNTTRNGANILDIPKALDNAYVEGIKTISRGGIKDKNITVGTLEKLLKKGDKKAIVSVRTEEFGSHAIVVDKIEKGRVFVRDPLPLNQGSSYSITIEDFEKVFNKKFVTLKK</sequence>
<evidence type="ECO:0000313" key="3">
    <source>
        <dbReference type="EMBL" id="TPD71179.1"/>
    </source>
</evidence>
<dbReference type="OrthoDB" id="1324136at2"/>
<dbReference type="AlphaFoldDB" id="A0A501QE73"/>
<dbReference type="GO" id="GO:0006508">
    <property type="term" value="P:proteolysis"/>
    <property type="evidence" value="ECO:0007669"/>
    <property type="project" value="InterPro"/>
</dbReference>
<feature type="domain" description="Peptidase C39" evidence="2">
    <location>
        <begin position="579"/>
        <end position="719"/>
    </location>
</feature>
<dbReference type="GO" id="GO:0016020">
    <property type="term" value="C:membrane"/>
    <property type="evidence" value="ECO:0007669"/>
    <property type="project" value="InterPro"/>
</dbReference>
<keyword evidence="4" id="KW-1185">Reference proteome</keyword>
<evidence type="ECO:0000256" key="1">
    <source>
        <dbReference type="SAM" id="Phobius"/>
    </source>
</evidence>
<dbReference type="Proteomes" id="UP000319175">
    <property type="component" value="Unassembled WGS sequence"/>
</dbReference>
<feature type="transmembrane region" description="Helical" evidence="1">
    <location>
        <begin position="338"/>
        <end position="362"/>
    </location>
</feature>
<dbReference type="EMBL" id="VFJE01000051">
    <property type="protein sequence ID" value="TPD71179.1"/>
    <property type="molecule type" value="Genomic_DNA"/>
</dbReference>
<dbReference type="InterPro" id="IPR005074">
    <property type="entry name" value="Peptidase_C39"/>
</dbReference>
<dbReference type="RefSeq" id="WP_139999326.1">
    <property type="nucleotide sequence ID" value="NZ_VFJE01000051.1"/>
</dbReference>
<evidence type="ECO:0000313" key="4">
    <source>
        <dbReference type="Proteomes" id="UP000319175"/>
    </source>
</evidence>
<dbReference type="GO" id="GO:0008233">
    <property type="term" value="F:peptidase activity"/>
    <property type="evidence" value="ECO:0007669"/>
    <property type="project" value="InterPro"/>
</dbReference>
<keyword evidence="1" id="KW-0812">Transmembrane</keyword>
<name>A0A501QE73_9FLAO</name>
<reference evidence="3 4" key="1">
    <citation type="submission" date="2019-06" db="EMBL/GenBank/DDBJ databases">
        <title>Flavobacterium sp. MaA-Y11 from geoumgang.</title>
        <authorList>
            <person name="Jeong S."/>
        </authorList>
    </citation>
    <scope>NUCLEOTIDE SEQUENCE [LARGE SCALE GENOMIC DNA]</scope>
    <source>
        <strain evidence="3 4">MaA-Y11</strain>
    </source>
</reference>
<accession>A0A501QE73</accession>
<organism evidence="3 4">
    <name type="scientific">Flavobacterium microcysteis</name>
    <dbReference type="NCBI Taxonomy" id="2596891"/>
    <lineage>
        <taxon>Bacteria</taxon>
        <taxon>Pseudomonadati</taxon>
        <taxon>Bacteroidota</taxon>
        <taxon>Flavobacteriia</taxon>
        <taxon>Flavobacteriales</taxon>
        <taxon>Flavobacteriaceae</taxon>
        <taxon>Flavobacterium</taxon>
    </lineage>
</organism>
<dbReference type="GO" id="GO:0005524">
    <property type="term" value="F:ATP binding"/>
    <property type="evidence" value="ECO:0007669"/>
    <property type="project" value="InterPro"/>
</dbReference>
<feature type="transmembrane region" description="Helical" evidence="1">
    <location>
        <begin position="438"/>
        <end position="466"/>
    </location>
</feature>
<protein>
    <recommendedName>
        <fullName evidence="2">Peptidase C39 domain-containing protein</fullName>
    </recommendedName>
</protein>
<feature type="transmembrane region" description="Helical" evidence="1">
    <location>
        <begin position="486"/>
        <end position="505"/>
    </location>
</feature>
<keyword evidence="1" id="KW-0472">Membrane</keyword>